<dbReference type="Pfam" id="PF09864">
    <property type="entry name" value="MliC"/>
    <property type="match status" value="1"/>
</dbReference>
<name>A0ABS3CYW0_9ALTE</name>
<evidence type="ECO:0000256" key="4">
    <source>
        <dbReference type="ARBA" id="ARBA00023288"/>
    </source>
</evidence>
<evidence type="ECO:0000313" key="7">
    <source>
        <dbReference type="Proteomes" id="UP000663992"/>
    </source>
</evidence>
<dbReference type="RefSeq" id="WP_206594625.1">
    <property type="nucleotide sequence ID" value="NZ_JAFKCS010000012.1"/>
</dbReference>
<protein>
    <submittedName>
        <fullName evidence="6">MliC family protein</fullName>
    </submittedName>
</protein>
<dbReference type="Proteomes" id="UP000663992">
    <property type="component" value="Unassembled WGS sequence"/>
</dbReference>
<reference evidence="6 7" key="1">
    <citation type="submission" date="2021-03" db="EMBL/GenBank/DDBJ databases">
        <title>novel species isolated from a fishpond in China.</title>
        <authorList>
            <person name="Lu H."/>
            <person name="Cai Z."/>
        </authorList>
    </citation>
    <scope>NUCLEOTIDE SEQUENCE [LARGE SCALE GENOMIC DNA]</scope>
    <source>
        <strain evidence="6 7">Y57</strain>
    </source>
</reference>
<keyword evidence="2" id="KW-0472">Membrane</keyword>
<sequence length="246" mass="27214">MRNRLIWLAITPLLFACSQADKTPSEAAVKDFLPSVSYLCDSGEMVEAAYTSEQQASIRYKQHIHAMQITASASGAKYQGASLIWWTKGSGAGSEAMLLDQKGQSLERCKEVSMVVNPVAAQVVGEFIIPKRVGSFDGLRLELTLFKYDPRIADKAAERVDSLVIDNFSHVQEFVTQQDFVLGQNIKLDPEQGYYLTLFVLDGQRRTHMGICQHSPDNLCKVLTQGGPLQVEFVVNPVDNRGEPSS</sequence>
<gene>
    <name evidence="6" type="ORF">J0A65_13025</name>
</gene>
<accession>A0ABS3CYW0</accession>
<evidence type="ECO:0000256" key="1">
    <source>
        <dbReference type="ARBA" id="ARBA00022729"/>
    </source>
</evidence>
<evidence type="ECO:0000256" key="3">
    <source>
        <dbReference type="ARBA" id="ARBA00023139"/>
    </source>
</evidence>
<keyword evidence="1" id="KW-0732">Signal</keyword>
<dbReference type="PROSITE" id="PS51257">
    <property type="entry name" value="PROKAR_LIPOPROTEIN"/>
    <property type="match status" value="1"/>
</dbReference>
<dbReference type="InterPro" id="IPR018660">
    <property type="entry name" value="MliC"/>
</dbReference>
<keyword evidence="3" id="KW-0564">Palmitate</keyword>
<keyword evidence="7" id="KW-1185">Reference proteome</keyword>
<dbReference type="Gene3D" id="2.40.128.200">
    <property type="match status" value="1"/>
</dbReference>
<organism evidence="6 7">
    <name type="scientific">Bowmanella yangjiangensis</name>
    <dbReference type="NCBI Taxonomy" id="2811230"/>
    <lineage>
        <taxon>Bacteria</taxon>
        <taxon>Pseudomonadati</taxon>
        <taxon>Pseudomonadota</taxon>
        <taxon>Gammaproteobacteria</taxon>
        <taxon>Alteromonadales</taxon>
        <taxon>Alteromonadaceae</taxon>
        <taxon>Bowmanella</taxon>
    </lineage>
</organism>
<evidence type="ECO:0000256" key="2">
    <source>
        <dbReference type="ARBA" id="ARBA00023136"/>
    </source>
</evidence>
<comment type="caution">
    <text evidence="6">The sequence shown here is derived from an EMBL/GenBank/DDBJ whole genome shotgun (WGS) entry which is preliminary data.</text>
</comment>
<feature type="domain" description="C-type lysozyme inhibitor" evidence="5">
    <location>
        <begin position="38"/>
        <end position="98"/>
    </location>
</feature>
<dbReference type="EMBL" id="JAFKCS010000012">
    <property type="protein sequence ID" value="MBN7820794.1"/>
    <property type="molecule type" value="Genomic_DNA"/>
</dbReference>
<evidence type="ECO:0000259" key="5">
    <source>
        <dbReference type="Pfam" id="PF09864"/>
    </source>
</evidence>
<proteinExistence type="predicted"/>
<keyword evidence="4" id="KW-0449">Lipoprotein</keyword>
<dbReference type="InterPro" id="IPR036328">
    <property type="entry name" value="MliC_sf"/>
</dbReference>
<evidence type="ECO:0000313" key="6">
    <source>
        <dbReference type="EMBL" id="MBN7820794.1"/>
    </source>
</evidence>
<dbReference type="SUPFAM" id="SSF141488">
    <property type="entry name" value="YdhA-like"/>
    <property type="match status" value="1"/>
</dbReference>